<feature type="compositionally biased region" description="Polar residues" evidence="1">
    <location>
        <begin position="19"/>
        <end position="30"/>
    </location>
</feature>
<evidence type="ECO:0000313" key="3">
    <source>
        <dbReference type="Proteomes" id="UP001295684"/>
    </source>
</evidence>
<accession>A0AAD2D9X4</accession>
<dbReference type="AlphaFoldDB" id="A0AAD2D9X4"/>
<name>A0AAD2D9X4_EUPCR</name>
<feature type="compositionally biased region" description="Basic and acidic residues" evidence="1">
    <location>
        <begin position="1"/>
        <end position="18"/>
    </location>
</feature>
<feature type="region of interest" description="Disordered" evidence="1">
    <location>
        <begin position="1"/>
        <end position="37"/>
    </location>
</feature>
<reference evidence="2" key="1">
    <citation type="submission" date="2023-07" db="EMBL/GenBank/DDBJ databases">
        <authorList>
            <consortium name="AG Swart"/>
            <person name="Singh M."/>
            <person name="Singh A."/>
            <person name="Seah K."/>
            <person name="Emmerich C."/>
        </authorList>
    </citation>
    <scope>NUCLEOTIDE SEQUENCE</scope>
    <source>
        <strain evidence="2">DP1</strain>
    </source>
</reference>
<keyword evidence="3" id="KW-1185">Reference proteome</keyword>
<organism evidence="2 3">
    <name type="scientific">Euplotes crassus</name>
    <dbReference type="NCBI Taxonomy" id="5936"/>
    <lineage>
        <taxon>Eukaryota</taxon>
        <taxon>Sar</taxon>
        <taxon>Alveolata</taxon>
        <taxon>Ciliophora</taxon>
        <taxon>Intramacronucleata</taxon>
        <taxon>Spirotrichea</taxon>
        <taxon>Hypotrichia</taxon>
        <taxon>Euplotida</taxon>
        <taxon>Euplotidae</taxon>
        <taxon>Moneuplotes</taxon>
    </lineage>
</organism>
<dbReference type="EMBL" id="CAMPGE010028976">
    <property type="protein sequence ID" value="CAI2386467.1"/>
    <property type="molecule type" value="Genomic_DNA"/>
</dbReference>
<protein>
    <submittedName>
        <fullName evidence="2">Uncharacterized protein</fullName>
    </submittedName>
</protein>
<proteinExistence type="predicted"/>
<comment type="caution">
    <text evidence="2">The sequence shown here is derived from an EMBL/GenBank/DDBJ whole genome shotgun (WGS) entry which is preliminary data.</text>
</comment>
<dbReference type="Proteomes" id="UP001295684">
    <property type="component" value="Unassembled WGS sequence"/>
</dbReference>
<evidence type="ECO:0000313" key="2">
    <source>
        <dbReference type="EMBL" id="CAI2386467.1"/>
    </source>
</evidence>
<gene>
    <name evidence="2" type="ORF">ECRASSUSDP1_LOCUS28086</name>
</gene>
<evidence type="ECO:0000256" key="1">
    <source>
        <dbReference type="SAM" id="MobiDB-lite"/>
    </source>
</evidence>
<sequence>MQEQEDKGAEKADYHDNKSNSPIRSRNNQLHFKENNSRYAHTRNNLVFDIYNKEKNEVSKGIKEIYPMLVQKAQKIQKESMNSIKLHILLKEKRKIEIETRIQEIQEKVREINQIDAIEAKQKIIKEQEIAKEEKIDKSPPEKIDSLKEMYHKFQALRKLEPKKKKIRKINQDHLFKLSAPLQSRLGIRETKNPVNKSVQKTSALKITVSKENKRNSRARNQVLSGVKCNTNCSAETVRKLRKSRDESYFKNAEKKNFSKTFAKPVISTRNAFRSSKELGQDVMKRLHQSIERISNKPLDKGLDLNLNIPTDLEAQKPSKSPKKYLEITQNQNCLDKIITQCDTEAKRSYKDQKVYFLAEEIKENYITQGMEKCYKLINECNDVHNKSFRDMYDWKRGCLHLEEQMAFDVCKEYKHSLGDPARMVAKIEAKILTGNNVKTNKNQKIARFTRQVEMRSSAHKG</sequence>